<gene>
    <name evidence="4" type="ORF">GT020_18970</name>
</gene>
<feature type="non-terminal residue" evidence="4">
    <location>
        <position position="1"/>
    </location>
</feature>
<evidence type="ECO:0000256" key="2">
    <source>
        <dbReference type="ARBA" id="ARBA00022723"/>
    </source>
</evidence>
<dbReference type="Proteomes" id="UP000477543">
    <property type="component" value="Unassembled WGS sequence"/>
</dbReference>
<dbReference type="EMBL" id="WYDN01000224">
    <property type="protein sequence ID" value="NAZ18110.1"/>
    <property type="molecule type" value="Genomic_DNA"/>
</dbReference>
<protein>
    <recommendedName>
        <fullName evidence="3">Fumarylacetoacetase-like C-terminal domain-containing protein</fullName>
    </recommendedName>
</protein>
<dbReference type="GO" id="GO:0003824">
    <property type="term" value="F:catalytic activity"/>
    <property type="evidence" value="ECO:0007669"/>
    <property type="project" value="InterPro"/>
</dbReference>
<accession>A0A6L9GC60</accession>
<dbReference type="GO" id="GO:0046872">
    <property type="term" value="F:metal ion binding"/>
    <property type="evidence" value="ECO:0007669"/>
    <property type="project" value="UniProtKB-KW"/>
</dbReference>
<feature type="non-terminal residue" evidence="4">
    <location>
        <position position="111"/>
    </location>
</feature>
<sequence length="111" mass="11359">HVDDIAGAVLTPEGLAKLAAIDVGSLPVVDGKPQNGLRLGACVGQVGKFIAIGLNYADHAAESGLAVPDEPVVFNKWITCICGPDDDIVIPKGSTKTDWEVELGVIIGKGG</sequence>
<dbReference type="InterPro" id="IPR051121">
    <property type="entry name" value="FAH"/>
</dbReference>
<dbReference type="Pfam" id="PF01557">
    <property type="entry name" value="FAA_hydrolase"/>
    <property type="match status" value="1"/>
</dbReference>
<evidence type="ECO:0000256" key="1">
    <source>
        <dbReference type="ARBA" id="ARBA00010211"/>
    </source>
</evidence>
<name>A0A6L9GC60_9MICC</name>
<comment type="similarity">
    <text evidence="1">Belongs to the FAH family.</text>
</comment>
<dbReference type="InterPro" id="IPR036663">
    <property type="entry name" value="Fumarylacetoacetase_C_sf"/>
</dbReference>
<dbReference type="PANTHER" id="PTHR42796:SF4">
    <property type="entry name" value="FUMARYLACETOACETATE HYDROLASE DOMAIN-CONTAINING PROTEIN 2A"/>
    <property type="match status" value="1"/>
</dbReference>
<dbReference type="GO" id="GO:0044281">
    <property type="term" value="P:small molecule metabolic process"/>
    <property type="evidence" value="ECO:0007669"/>
    <property type="project" value="UniProtKB-ARBA"/>
</dbReference>
<dbReference type="SUPFAM" id="SSF56529">
    <property type="entry name" value="FAH"/>
    <property type="match status" value="1"/>
</dbReference>
<keyword evidence="2" id="KW-0479">Metal-binding</keyword>
<evidence type="ECO:0000313" key="4">
    <source>
        <dbReference type="EMBL" id="NAZ18110.1"/>
    </source>
</evidence>
<dbReference type="InterPro" id="IPR011234">
    <property type="entry name" value="Fumarylacetoacetase-like_C"/>
</dbReference>
<dbReference type="Gene3D" id="3.90.850.10">
    <property type="entry name" value="Fumarylacetoacetase-like, C-terminal domain"/>
    <property type="match status" value="1"/>
</dbReference>
<feature type="domain" description="Fumarylacetoacetase-like C-terminal" evidence="3">
    <location>
        <begin position="48"/>
        <end position="109"/>
    </location>
</feature>
<comment type="caution">
    <text evidence="4">The sequence shown here is derived from an EMBL/GenBank/DDBJ whole genome shotgun (WGS) entry which is preliminary data.</text>
</comment>
<dbReference type="PANTHER" id="PTHR42796">
    <property type="entry name" value="FUMARYLACETOACETATE HYDROLASE DOMAIN-CONTAINING PROTEIN 2A-RELATED"/>
    <property type="match status" value="1"/>
</dbReference>
<organism evidence="4 5">
    <name type="scientific">Glutamicibacter soli</name>
    <dbReference type="NCBI Taxonomy" id="453836"/>
    <lineage>
        <taxon>Bacteria</taxon>
        <taxon>Bacillati</taxon>
        <taxon>Actinomycetota</taxon>
        <taxon>Actinomycetes</taxon>
        <taxon>Micrococcales</taxon>
        <taxon>Micrococcaceae</taxon>
        <taxon>Glutamicibacter</taxon>
    </lineage>
</organism>
<evidence type="ECO:0000259" key="3">
    <source>
        <dbReference type="Pfam" id="PF01557"/>
    </source>
</evidence>
<dbReference type="AlphaFoldDB" id="A0A6L9GC60"/>
<reference evidence="4 5" key="1">
    <citation type="submission" date="2020-01" db="EMBL/GenBank/DDBJ databases">
        <title>Glutamicibacter soli M275.</title>
        <authorList>
            <person name="Meng X."/>
        </authorList>
    </citation>
    <scope>NUCLEOTIDE SEQUENCE [LARGE SCALE GENOMIC DNA]</scope>
    <source>
        <strain evidence="4 5">M275</strain>
    </source>
</reference>
<evidence type="ECO:0000313" key="5">
    <source>
        <dbReference type="Proteomes" id="UP000477543"/>
    </source>
</evidence>
<proteinExistence type="inferred from homology"/>